<reference evidence="2" key="1">
    <citation type="submission" date="2021-05" db="EMBL/GenBank/DDBJ databases">
        <title>The genome of the haptophyte Pavlova lutheri (Diacronema luteri, Pavlovales) - a model for lipid biosynthesis in eukaryotic algae.</title>
        <authorList>
            <person name="Hulatt C.J."/>
            <person name="Posewitz M.C."/>
        </authorList>
    </citation>
    <scope>NUCLEOTIDE SEQUENCE</scope>
    <source>
        <strain evidence="2">NIVA-4/92</strain>
    </source>
</reference>
<gene>
    <name evidence="1" type="ORF">KFE25_009799</name>
    <name evidence="2" type="ORF">KFE25_010922</name>
</gene>
<dbReference type="EMBL" id="JAGTXO010000077">
    <property type="protein sequence ID" value="KAG8457220.1"/>
    <property type="molecule type" value="Genomic_DNA"/>
</dbReference>
<name>A0A8J6C3L0_DIALT</name>
<evidence type="ECO:0000313" key="2">
    <source>
        <dbReference type="EMBL" id="KAG8460867.1"/>
    </source>
</evidence>
<comment type="caution">
    <text evidence="2">The sequence shown here is derived from an EMBL/GenBank/DDBJ whole genome shotgun (WGS) entry which is preliminary data.</text>
</comment>
<protein>
    <submittedName>
        <fullName evidence="2">Uncharacterized protein</fullName>
    </submittedName>
</protein>
<dbReference type="AlphaFoldDB" id="A0A8J6C3L0"/>
<sequence>MAERLRGAFSDAVAAIAAEDMTARAEAGAALAQAFEQVEAELVVAELTARARASSASPTLVSADIARLDEDLRRKADLVERLSAQVLDWQQRLETLAFESSRALRTEPSAHAERPPLP</sequence>
<evidence type="ECO:0000313" key="1">
    <source>
        <dbReference type="EMBL" id="KAG8457220.1"/>
    </source>
</evidence>
<accession>A0A8J6C3L0</accession>
<organism evidence="2 3">
    <name type="scientific">Diacronema lutheri</name>
    <name type="common">Unicellular marine alga</name>
    <name type="synonym">Monochrysis lutheri</name>
    <dbReference type="NCBI Taxonomy" id="2081491"/>
    <lineage>
        <taxon>Eukaryota</taxon>
        <taxon>Haptista</taxon>
        <taxon>Haptophyta</taxon>
        <taxon>Pavlovophyceae</taxon>
        <taxon>Pavlovales</taxon>
        <taxon>Pavlovaceae</taxon>
        <taxon>Diacronema</taxon>
    </lineage>
</organism>
<keyword evidence="3" id="KW-1185">Reference proteome</keyword>
<dbReference type="Proteomes" id="UP000751190">
    <property type="component" value="Unassembled WGS sequence"/>
</dbReference>
<evidence type="ECO:0000313" key="3">
    <source>
        <dbReference type="Proteomes" id="UP000751190"/>
    </source>
</evidence>
<proteinExistence type="predicted"/>
<dbReference type="EMBL" id="JAGTXO010000030">
    <property type="protein sequence ID" value="KAG8460867.1"/>
    <property type="molecule type" value="Genomic_DNA"/>
</dbReference>